<dbReference type="Proteomes" id="UP001314205">
    <property type="component" value="Unassembled WGS sequence"/>
</dbReference>
<feature type="compositionally biased region" description="Polar residues" evidence="1">
    <location>
        <begin position="32"/>
        <end position="45"/>
    </location>
</feature>
<feature type="compositionally biased region" description="Polar residues" evidence="1">
    <location>
        <begin position="1"/>
        <end position="23"/>
    </location>
</feature>
<feature type="region of interest" description="Disordered" evidence="1">
    <location>
        <begin position="1"/>
        <end position="47"/>
    </location>
</feature>
<comment type="caution">
    <text evidence="2">The sequence shown here is derived from an EMBL/GenBank/DDBJ whole genome shotgun (WGS) entry which is preliminary data.</text>
</comment>
<proteinExistence type="predicted"/>
<name>A0AAV1KHK2_9NEOP</name>
<evidence type="ECO:0000313" key="2">
    <source>
        <dbReference type="EMBL" id="CAK1581362.1"/>
    </source>
</evidence>
<keyword evidence="3" id="KW-1185">Reference proteome</keyword>
<evidence type="ECO:0000256" key="1">
    <source>
        <dbReference type="SAM" id="MobiDB-lite"/>
    </source>
</evidence>
<protein>
    <submittedName>
        <fullName evidence="2">Uncharacterized protein</fullName>
    </submittedName>
</protein>
<gene>
    <name evidence="2" type="ORF">PARMNEM_LOCUS3041</name>
</gene>
<evidence type="ECO:0000313" key="3">
    <source>
        <dbReference type="Proteomes" id="UP001314205"/>
    </source>
</evidence>
<sequence>MQSTANIPSTSALPVTSTLPSTPSRKRVFPLPSSNHTENQPSINLDTPRKQKLRRIIETNKGVITSQRLMIKRLQSKTRRYKKINLELKHMLKNLENKRLITGDQAMSLENMNLTTQDLIGRYNLTL</sequence>
<dbReference type="AlphaFoldDB" id="A0AAV1KHK2"/>
<organism evidence="2 3">
    <name type="scientific">Parnassius mnemosyne</name>
    <name type="common">clouded apollo</name>
    <dbReference type="NCBI Taxonomy" id="213953"/>
    <lineage>
        <taxon>Eukaryota</taxon>
        <taxon>Metazoa</taxon>
        <taxon>Ecdysozoa</taxon>
        <taxon>Arthropoda</taxon>
        <taxon>Hexapoda</taxon>
        <taxon>Insecta</taxon>
        <taxon>Pterygota</taxon>
        <taxon>Neoptera</taxon>
        <taxon>Endopterygota</taxon>
        <taxon>Lepidoptera</taxon>
        <taxon>Glossata</taxon>
        <taxon>Ditrysia</taxon>
        <taxon>Papilionoidea</taxon>
        <taxon>Papilionidae</taxon>
        <taxon>Parnassiinae</taxon>
        <taxon>Parnassini</taxon>
        <taxon>Parnassius</taxon>
        <taxon>Driopa</taxon>
    </lineage>
</organism>
<dbReference type="EMBL" id="CAVLGL010000024">
    <property type="protein sequence ID" value="CAK1581362.1"/>
    <property type="molecule type" value="Genomic_DNA"/>
</dbReference>
<accession>A0AAV1KHK2</accession>
<reference evidence="2 3" key="1">
    <citation type="submission" date="2023-11" db="EMBL/GenBank/DDBJ databases">
        <authorList>
            <person name="Hedman E."/>
            <person name="Englund M."/>
            <person name="Stromberg M."/>
            <person name="Nyberg Akerstrom W."/>
            <person name="Nylinder S."/>
            <person name="Jareborg N."/>
            <person name="Kallberg Y."/>
            <person name="Kronander E."/>
        </authorList>
    </citation>
    <scope>NUCLEOTIDE SEQUENCE [LARGE SCALE GENOMIC DNA]</scope>
</reference>